<evidence type="ECO:0000256" key="7">
    <source>
        <dbReference type="SAM" id="SignalP"/>
    </source>
</evidence>
<dbReference type="SUPFAM" id="SSF55797">
    <property type="entry name" value="PR-1-like"/>
    <property type="match status" value="2"/>
</dbReference>
<evidence type="ECO:0000256" key="1">
    <source>
        <dbReference type="ARBA" id="ARBA00003143"/>
    </source>
</evidence>
<accession>A0A5A7QCK6</accession>
<keyword evidence="10" id="KW-1185">Reference proteome</keyword>
<dbReference type="InterPro" id="IPR014044">
    <property type="entry name" value="CAP_dom"/>
</dbReference>
<feature type="signal peptide" evidence="7">
    <location>
        <begin position="1"/>
        <end position="31"/>
    </location>
</feature>
<dbReference type="Pfam" id="PF00188">
    <property type="entry name" value="CAP"/>
    <property type="match status" value="2"/>
</dbReference>
<keyword evidence="3 7" id="KW-0732">Signal</keyword>
<reference evidence="10" key="1">
    <citation type="journal article" date="2019" name="Curr. Biol.">
        <title>Genome Sequence of Striga asiatica Provides Insight into the Evolution of Plant Parasitism.</title>
        <authorList>
            <person name="Yoshida S."/>
            <person name="Kim S."/>
            <person name="Wafula E.K."/>
            <person name="Tanskanen J."/>
            <person name="Kim Y.M."/>
            <person name="Honaas L."/>
            <person name="Yang Z."/>
            <person name="Spallek T."/>
            <person name="Conn C.E."/>
            <person name="Ichihashi Y."/>
            <person name="Cheong K."/>
            <person name="Cui S."/>
            <person name="Der J.P."/>
            <person name="Gundlach H."/>
            <person name="Jiao Y."/>
            <person name="Hori C."/>
            <person name="Ishida J.K."/>
            <person name="Kasahara H."/>
            <person name="Kiba T."/>
            <person name="Kim M.S."/>
            <person name="Koo N."/>
            <person name="Laohavisit A."/>
            <person name="Lee Y.H."/>
            <person name="Lumba S."/>
            <person name="McCourt P."/>
            <person name="Mortimer J.C."/>
            <person name="Mutuku J.M."/>
            <person name="Nomura T."/>
            <person name="Sasaki-Sekimoto Y."/>
            <person name="Seto Y."/>
            <person name="Wang Y."/>
            <person name="Wakatake T."/>
            <person name="Sakakibara H."/>
            <person name="Demura T."/>
            <person name="Yamaguchi S."/>
            <person name="Yoneyama K."/>
            <person name="Manabe R.I."/>
            <person name="Nelson D.C."/>
            <person name="Schulman A.H."/>
            <person name="Timko M.P."/>
            <person name="dePamphilis C.W."/>
            <person name="Choi D."/>
            <person name="Shirasu K."/>
        </authorList>
    </citation>
    <scope>NUCLEOTIDE SEQUENCE [LARGE SCALE GENOMIC DNA]</scope>
    <source>
        <strain evidence="10">cv. UVA1</strain>
    </source>
</reference>
<dbReference type="InterPro" id="IPR001283">
    <property type="entry name" value="CRISP-related"/>
</dbReference>
<evidence type="ECO:0000256" key="4">
    <source>
        <dbReference type="ARBA" id="ARBA00022821"/>
    </source>
</evidence>
<protein>
    <submittedName>
        <fullName evidence="9">Pathogenesis-related protein 1</fullName>
    </submittedName>
</protein>
<keyword evidence="4" id="KW-0611">Plant defense</keyword>
<evidence type="ECO:0000313" key="9">
    <source>
        <dbReference type="EMBL" id="GER42117.1"/>
    </source>
</evidence>
<feature type="domain" description="SCP" evidence="8">
    <location>
        <begin position="33"/>
        <end position="164"/>
    </location>
</feature>
<feature type="domain" description="SCP" evidence="8">
    <location>
        <begin position="165"/>
        <end position="295"/>
    </location>
</feature>
<keyword evidence="5" id="KW-1015">Disulfide bond</keyword>
<proteinExistence type="inferred from homology"/>
<evidence type="ECO:0000256" key="2">
    <source>
        <dbReference type="ARBA" id="ARBA00009923"/>
    </source>
</evidence>
<dbReference type="InterPro" id="IPR002413">
    <property type="entry name" value="V5_allergen-like"/>
</dbReference>
<organism evidence="9 10">
    <name type="scientific">Striga asiatica</name>
    <name type="common">Asiatic witchweed</name>
    <name type="synonym">Buchnera asiatica</name>
    <dbReference type="NCBI Taxonomy" id="4170"/>
    <lineage>
        <taxon>Eukaryota</taxon>
        <taxon>Viridiplantae</taxon>
        <taxon>Streptophyta</taxon>
        <taxon>Embryophyta</taxon>
        <taxon>Tracheophyta</taxon>
        <taxon>Spermatophyta</taxon>
        <taxon>Magnoliopsida</taxon>
        <taxon>eudicotyledons</taxon>
        <taxon>Gunneridae</taxon>
        <taxon>Pentapetalae</taxon>
        <taxon>asterids</taxon>
        <taxon>lamiids</taxon>
        <taxon>Lamiales</taxon>
        <taxon>Orobanchaceae</taxon>
        <taxon>Buchnereae</taxon>
        <taxon>Striga</taxon>
    </lineage>
</organism>
<evidence type="ECO:0000256" key="3">
    <source>
        <dbReference type="ARBA" id="ARBA00022729"/>
    </source>
</evidence>
<comment type="similarity">
    <text evidence="2">Belongs to the CRISP family.</text>
</comment>
<dbReference type="FunFam" id="3.40.33.10:FF:000006">
    <property type="entry name" value="Putative pathogenesis-related protein 1"/>
    <property type="match status" value="2"/>
</dbReference>
<dbReference type="SMART" id="SM00198">
    <property type="entry name" value="SCP"/>
    <property type="match status" value="2"/>
</dbReference>
<dbReference type="OrthoDB" id="337038at2759"/>
<comment type="caution">
    <text evidence="9">The sequence shown here is derived from an EMBL/GenBank/DDBJ whole genome shotgun (WGS) entry which is preliminary data.</text>
</comment>
<dbReference type="InterPro" id="IPR018244">
    <property type="entry name" value="Allrgn_V5/Tpx1_CS"/>
</dbReference>
<name>A0A5A7QCK6_STRAF</name>
<dbReference type="EMBL" id="BKCP01006294">
    <property type="protein sequence ID" value="GER42117.1"/>
    <property type="molecule type" value="Genomic_DNA"/>
</dbReference>
<dbReference type="GO" id="GO:0005576">
    <property type="term" value="C:extracellular region"/>
    <property type="evidence" value="ECO:0007669"/>
    <property type="project" value="InterPro"/>
</dbReference>
<dbReference type="CDD" id="cd05381">
    <property type="entry name" value="CAP_PR-1"/>
    <property type="match status" value="2"/>
</dbReference>
<dbReference type="GO" id="GO:0098542">
    <property type="term" value="P:defense response to other organism"/>
    <property type="evidence" value="ECO:0007669"/>
    <property type="project" value="UniProtKB-ARBA"/>
</dbReference>
<evidence type="ECO:0000256" key="5">
    <source>
        <dbReference type="ARBA" id="ARBA00023157"/>
    </source>
</evidence>
<dbReference type="InterPro" id="IPR035940">
    <property type="entry name" value="CAP_sf"/>
</dbReference>
<dbReference type="PROSITE" id="PS01010">
    <property type="entry name" value="CRISP_2"/>
    <property type="match status" value="2"/>
</dbReference>
<sequence>MKFNINNFPFFSLFSISLVIIATSLLRSCLGQNSPQDFLNAHNAARRQVGVGPMTWDPAVASFAQNYVNSRLRDCNLIHSTNRPYGENLAAGSGDFTGRAAVDLWVSERQFYNYGSNSCVGGECLHYTQVVWRNSVRLGCARARCNNGWWFVSCNYAPPGNYNSAQDYVKAHNTPRGQVGVGPITWDPTLATYAQNYANKRIADCALIHSNGPYGENLAKGSSSTFSGLSAVNMWVAEKQCYDYSSNSCTGGKQCLHYTQVVWRESTRVGCARVKCNNGWYYVVCSYDPPGNWEGEWPY</sequence>
<dbReference type="PRINTS" id="PR00837">
    <property type="entry name" value="V5TPXLIKE"/>
</dbReference>
<comment type="function">
    <text evidence="1">Probably involved in the defense reaction of plants against pathogens.</text>
</comment>
<dbReference type="PRINTS" id="PR00838">
    <property type="entry name" value="V5ALLERGEN"/>
</dbReference>
<evidence type="ECO:0000256" key="6">
    <source>
        <dbReference type="ARBA" id="ARBA00023265"/>
    </source>
</evidence>
<evidence type="ECO:0000259" key="8">
    <source>
        <dbReference type="SMART" id="SM00198"/>
    </source>
</evidence>
<keyword evidence="6" id="KW-0568">Pathogenesis-related protein</keyword>
<evidence type="ECO:0000313" key="10">
    <source>
        <dbReference type="Proteomes" id="UP000325081"/>
    </source>
</evidence>
<dbReference type="Proteomes" id="UP000325081">
    <property type="component" value="Unassembled WGS sequence"/>
</dbReference>
<dbReference type="AlphaFoldDB" id="A0A5A7QCK6"/>
<dbReference type="PANTHER" id="PTHR10334">
    <property type="entry name" value="CYSTEINE-RICH SECRETORY PROTEIN-RELATED"/>
    <property type="match status" value="1"/>
</dbReference>
<gene>
    <name evidence="9" type="ORF">STAS_18885</name>
</gene>
<dbReference type="Gene3D" id="3.40.33.10">
    <property type="entry name" value="CAP"/>
    <property type="match status" value="2"/>
</dbReference>
<feature type="chain" id="PRO_5022897480" evidence="7">
    <location>
        <begin position="32"/>
        <end position="299"/>
    </location>
</feature>